<feature type="region of interest" description="Disordered" evidence="1">
    <location>
        <begin position="44"/>
        <end position="219"/>
    </location>
</feature>
<dbReference type="EMBL" id="CACVKT020007646">
    <property type="protein sequence ID" value="CAC5409733.1"/>
    <property type="molecule type" value="Genomic_DNA"/>
</dbReference>
<feature type="compositionally biased region" description="Acidic residues" evidence="1">
    <location>
        <begin position="120"/>
        <end position="146"/>
    </location>
</feature>
<name>A0A6J8DM80_MYTCO</name>
<reference evidence="2 3" key="1">
    <citation type="submission" date="2020-06" db="EMBL/GenBank/DDBJ databases">
        <authorList>
            <person name="Li R."/>
            <person name="Bekaert M."/>
        </authorList>
    </citation>
    <scope>NUCLEOTIDE SEQUENCE [LARGE SCALE GENOMIC DNA]</scope>
    <source>
        <strain evidence="3">wild</strain>
    </source>
</reference>
<organism evidence="2 3">
    <name type="scientific">Mytilus coruscus</name>
    <name type="common">Sea mussel</name>
    <dbReference type="NCBI Taxonomy" id="42192"/>
    <lineage>
        <taxon>Eukaryota</taxon>
        <taxon>Metazoa</taxon>
        <taxon>Spiralia</taxon>
        <taxon>Lophotrochozoa</taxon>
        <taxon>Mollusca</taxon>
        <taxon>Bivalvia</taxon>
        <taxon>Autobranchia</taxon>
        <taxon>Pteriomorphia</taxon>
        <taxon>Mytilida</taxon>
        <taxon>Mytiloidea</taxon>
        <taxon>Mytilidae</taxon>
        <taxon>Mytilinae</taxon>
        <taxon>Mytilus</taxon>
    </lineage>
</organism>
<feature type="compositionally biased region" description="Polar residues" evidence="1">
    <location>
        <begin position="60"/>
        <end position="103"/>
    </location>
</feature>
<feature type="compositionally biased region" description="Basic and acidic residues" evidence="1">
    <location>
        <begin position="44"/>
        <end position="59"/>
    </location>
</feature>
<proteinExistence type="predicted"/>
<gene>
    <name evidence="2" type="ORF">MCOR_42983</name>
</gene>
<dbReference type="Proteomes" id="UP000507470">
    <property type="component" value="Unassembled WGS sequence"/>
</dbReference>
<evidence type="ECO:0000256" key="1">
    <source>
        <dbReference type="SAM" id="MobiDB-lite"/>
    </source>
</evidence>
<keyword evidence="3" id="KW-1185">Reference proteome</keyword>
<feature type="compositionally biased region" description="Polar residues" evidence="1">
    <location>
        <begin position="168"/>
        <end position="197"/>
    </location>
</feature>
<evidence type="ECO:0000313" key="3">
    <source>
        <dbReference type="Proteomes" id="UP000507470"/>
    </source>
</evidence>
<sequence length="219" mass="24094">MTSSIDAPILIDSDNDDSDVEILREERNEDLDIIFVSETIHVKEEEKPSAENIKSESKPCDTNFNRSLSISSNLDLTLRLTDNPTPPSVDQTPCSNRNSSMSAIDQAPLDLSSKAKYDDITDSSEEGSSEEDYDEDGDDDEDDGSDDPFTVKGPDNGGNILSMPRLYSSDQSQPSNCCPKPQSFNISDILSTGNSTQGRKKQPSQIRILKSYDQTLQAD</sequence>
<dbReference type="AlphaFoldDB" id="A0A6J8DM80"/>
<protein>
    <submittedName>
        <fullName evidence="2">Uncharacterized protein</fullName>
    </submittedName>
</protein>
<evidence type="ECO:0000313" key="2">
    <source>
        <dbReference type="EMBL" id="CAC5409733.1"/>
    </source>
</evidence>
<accession>A0A6J8DM80</accession>